<protein>
    <recommendedName>
        <fullName evidence="4">Gliding motility protein GldN</fullName>
    </recommendedName>
</protein>
<evidence type="ECO:0000313" key="2">
    <source>
        <dbReference type="EMBL" id="GAA4452423.1"/>
    </source>
</evidence>
<evidence type="ECO:0008006" key="4">
    <source>
        <dbReference type="Google" id="ProtNLM"/>
    </source>
</evidence>
<dbReference type="Pfam" id="PF19841">
    <property type="entry name" value="GldN"/>
    <property type="match status" value="1"/>
</dbReference>
<feature type="chain" id="PRO_5045829398" description="Gliding motility protein GldN" evidence="1">
    <location>
        <begin position="24"/>
        <end position="302"/>
    </location>
</feature>
<keyword evidence="1" id="KW-0732">Signal</keyword>
<dbReference type="EMBL" id="BAABEZ010000014">
    <property type="protein sequence ID" value="GAA4452423.1"/>
    <property type="molecule type" value="Genomic_DNA"/>
</dbReference>
<dbReference type="RefSeq" id="WP_344823773.1">
    <property type="nucleotide sequence ID" value="NZ_BAABEZ010000014.1"/>
</dbReference>
<proteinExistence type="predicted"/>
<feature type="signal peptide" evidence="1">
    <location>
        <begin position="1"/>
        <end position="23"/>
    </location>
</feature>
<dbReference type="NCBIfam" id="TIGR03523">
    <property type="entry name" value="GldN"/>
    <property type="match status" value="1"/>
</dbReference>
<sequence>MNILKKYQLATILFLSCAAGANAQSGSMADKASLPENGAVNKDWVPSRRPDGAYDKVAHVSKALPWQPLREDDVLWKKRVWREIDVRQKQNMPFIYPGDENTGGGSFIEILIDAIKRGKIQAYSPFDERFTTPFTKDQIMDVLVGKPDTFYEDDIETGERVMRISRTEFDPNTITKYRIKEDVIFDRNLGRKVTRIIGLAPLLDKKSSSGDFIGNTPFFWLYYQDIRDLLAQYEVFNPDNDVARMTWDDYFEGRFFASYIYKVSNPFDFRFKDYNMNDMDILNEGQRVSEEMMNREHDMWVY</sequence>
<organism evidence="2 3">
    <name type="scientific">Rurimicrobium arvi</name>
    <dbReference type="NCBI Taxonomy" id="2049916"/>
    <lineage>
        <taxon>Bacteria</taxon>
        <taxon>Pseudomonadati</taxon>
        <taxon>Bacteroidota</taxon>
        <taxon>Chitinophagia</taxon>
        <taxon>Chitinophagales</taxon>
        <taxon>Chitinophagaceae</taxon>
        <taxon>Rurimicrobium</taxon>
    </lineage>
</organism>
<reference evidence="3" key="1">
    <citation type="journal article" date="2019" name="Int. J. Syst. Evol. Microbiol.">
        <title>The Global Catalogue of Microorganisms (GCM) 10K type strain sequencing project: providing services to taxonomists for standard genome sequencing and annotation.</title>
        <authorList>
            <consortium name="The Broad Institute Genomics Platform"/>
            <consortium name="The Broad Institute Genome Sequencing Center for Infectious Disease"/>
            <person name="Wu L."/>
            <person name="Ma J."/>
        </authorList>
    </citation>
    <scope>NUCLEOTIDE SEQUENCE [LARGE SCALE GENOMIC DNA]</scope>
    <source>
        <strain evidence="3">JCM 31921</strain>
    </source>
</reference>
<accession>A0ABP8MQ10</accession>
<keyword evidence="3" id="KW-1185">Reference proteome</keyword>
<dbReference type="InterPro" id="IPR019847">
    <property type="entry name" value="Gliding_motility_assoc_GldN"/>
</dbReference>
<evidence type="ECO:0000256" key="1">
    <source>
        <dbReference type="SAM" id="SignalP"/>
    </source>
</evidence>
<gene>
    <name evidence="2" type="ORF">GCM10023092_11430</name>
</gene>
<comment type="caution">
    <text evidence="2">The sequence shown here is derived from an EMBL/GenBank/DDBJ whole genome shotgun (WGS) entry which is preliminary data.</text>
</comment>
<dbReference type="Proteomes" id="UP001501410">
    <property type="component" value="Unassembled WGS sequence"/>
</dbReference>
<name>A0ABP8MQ10_9BACT</name>
<dbReference type="PROSITE" id="PS51257">
    <property type="entry name" value="PROKAR_LIPOPROTEIN"/>
    <property type="match status" value="1"/>
</dbReference>
<evidence type="ECO:0000313" key="3">
    <source>
        <dbReference type="Proteomes" id="UP001501410"/>
    </source>
</evidence>